<keyword evidence="1" id="KW-0472">Membrane</keyword>
<evidence type="ECO:0000313" key="2">
    <source>
        <dbReference type="EMBL" id="RAK81558.1"/>
    </source>
</evidence>
<keyword evidence="1" id="KW-0812">Transmembrane</keyword>
<keyword evidence="3" id="KW-1185">Reference proteome</keyword>
<protein>
    <submittedName>
        <fullName evidence="2">Uncharacterized protein</fullName>
    </submittedName>
</protein>
<dbReference type="AlphaFoldDB" id="A0A8G1W3B7"/>
<reference evidence="2 3" key="1">
    <citation type="submission" date="2018-02" db="EMBL/GenBank/DDBJ databases">
        <title>The genomes of Aspergillus section Nigri reveals drivers in fungal speciation.</title>
        <authorList>
            <consortium name="DOE Joint Genome Institute"/>
            <person name="Vesth T.C."/>
            <person name="Nybo J."/>
            <person name="Theobald S."/>
            <person name="Brandl J."/>
            <person name="Frisvad J.C."/>
            <person name="Nielsen K.F."/>
            <person name="Lyhne E.K."/>
            <person name="Kogle M.E."/>
            <person name="Kuo A."/>
            <person name="Riley R."/>
            <person name="Clum A."/>
            <person name="Nolan M."/>
            <person name="Lipzen A."/>
            <person name="Salamov A."/>
            <person name="Henrissat B."/>
            <person name="Wiebenga A."/>
            <person name="De vries R.P."/>
            <person name="Grigoriev I.V."/>
            <person name="Mortensen U.H."/>
            <person name="Andersen M.R."/>
            <person name="Baker S.E."/>
        </authorList>
    </citation>
    <scope>NUCLEOTIDE SEQUENCE [LARGE SCALE GENOMIC DNA]</scope>
    <source>
        <strain evidence="2 3">CBS 313.89</strain>
    </source>
</reference>
<keyword evidence="1" id="KW-1133">Transmembrane helix</keyword>
<gene>
    <name evidence="2" type="ORF">BO72DRAFT_209530</name>
</gene>
<dbReference type="RefSeq" id="XP_040805568.1">
    <property type="nucleotide sequence ID" value="XM_040939654.1"/>
</dbReference>
<evidence type="ECO:0000313" key="3">
    <source>
        <dbReference type="Proteomes" id="UP000249789"/>
    </source>
</evidence>
<sequence length="104" mass="11281">MLETGLVGVGPFCPVCLVLWLVMDRTVMVAIAPGHTLLSHCGDCGCRWAWISSSRLLASRGISDHFISHVASLVKRLRFLSSKQAARVRLPDDAVTLAFCCGLL</sequence>
<proteinExistence type="predicted"/>
<dbReference type="Proteomes" id="UP000249789">
    <property type="component" value="Unassembled WGS sequence"/>
</dbReference>
<dbReference type="VEuPathDB" id="FungiDB:BO72DRAFT_209530"/>
<name>A0A8G1W3B7_9EURO</name>
<accession>A0A8G1W3B7</accession>
<dbReference type="EMBL" id="KZ824625">
    <property type="protein sequence ID" value="RAK81558.1"/>
    <property type="molecule type" value="Genomic_DNA"/>
</dbReference>
<dbReference type="GeneID" id="63856987"/>
<feature type="transmembrane region" description="Helical" evidence="1">
    <location>
        <begin position="6"/>
        <end position="23"/>
    </location>
</feature>
<evidence type="ECO:0000256" key="1">
    <source>
        <dbReference type="SAM" id="Phobius"/>
    </source>
</evidence>
<organism evidence="2 3">
    <name type="scientific">Aspergillus fijiensis CBS 313.89</name>
    <dbReference type="NCBI Taxonomy" id="1448319"/>
    <lineage>
        <taxon>Eukaryota</taxon>
        <taxon>Fungi</taxon>
        <taxon>Dikarya</taxon>
        <taxon>Ascomycota</taxon>
        <taxon>Pezizomycotina</taxon>
        <taxon>Eurotiomycetes</taxon>
        <taxon>Eurotiomycetidae</taxon>
        <taxon>Eurotiales</taxon>
        <taxon>Aspergillaceae</taxon>
        <taxon>Aspergillus</taxon>
    </lineage>
</organism>